<reference evidence="1 2" key="1">
    <citation type="journal article" date="2023" name="G3 (Bethesda)">
        <title>A chromosome-length genome assembly and annotation of blackberry (Rubus argutus, cv. 'Hillquist').</title>
        <authorList>
            <person name="Bruna T."/>
            <person name="Aryal R."/>
            <person name="Dudchenko O."/>
            <person name="Sargent D.J."/>
            <person name="Mead D."/>
            <person name="Buti M."/>
            <person name="Cavallini A."/>
            <person name="Hytonen T."/>
            <person name="Andres J."/>
            <person name="Pham M."/>
            <person name="Weisz D."/>
            <person name="Mascagni F."/>
            <person name="Usai G."/>
            <person name="Natali L."/>
            <person name="Bassil N."/>
            <person name="Fernandez G.E."/>
            <person name="Lomsadze A."/>
            <person name="Armour M."/>
            <person name="Olukolu B."/>
            <person name="Poorten T."/>
            <person name="Britton C."/>
            <person name="Davik J."/>
            <person name="Ashrafi H."/>
            <person name="Aiden E.L."/>
            <person name="Borodovsky M."/>
            <person name="Worthington M."/>
        </authorList>
    </citation>
    <scope>NUCLEOTIDE SEQUENCE [LARGE SCALE GENOMIC DNA]</scope>
    <source>
        <strain evidence="1">PI 553951</strain>
    </source>
</reference>
<accession>A0AAW1X6K8</accession>
<sequence>MCPVQEIVGPLSSAAVNRRSTPSDTHRRTRAPIDIATRHFAPPLPQALAAAFKSALKHPNCPFAVNPLL</sequence>
<comment type="caution">
    <text evidence="1">The sequence shown here is derived from an EMBL/GenBank/DDBJ whole genome shotgun (WGS) entry which is preliminary data.</text>
</comment>
<dbReference type="Proteomes" id="UP001457282">
    <property type="component" value="Unassembled WGS sequence"/>
</dbReference>
<organism evidence="1 2">
    <name type="scientific">Rubus argutus</name>
    <name type="common">Southern blackberry</name>
    <dbReference type="NCBI Taxonomy" id="59490"/>
    <lineage>
        <taxon>Eukaryota</taxon>
        <taxon>Viridiplantae</taxon>
        <taxon>Streptophyta</taxon>
        <taxon>Embryophyta</taxon>
        <taxon>Tracheophyta</taxon>
        <taxon>Spermatophyta</taxon>
        <taxon>Magnoliopsida</taxon>
        <taxon>eudicotyledons</taxon>
        <taxon>Gunneridae</taxon>
        <taxon>Pentapetalae</taxon>
        <taxon>rosids</taxon>
        <taxon>fabids</taxon>
        <taxon>Rosales</taxon>
        <taxon>Rosaceae</taxon>
        <taxon>Rosoideae</taxon>
        <taxon>Rosoideae incertae sedis</taxon>
        <taxon>Rubus</taxon>
    </lineage>
</organism>
<gene>
    <name evidence="1" type="ORF">M0R45_019382</name>
</gene>
<evidence type="ECO:0000313" key="2">
    <source>
        <dbReference type="Proteomes" id="UP001457282"/>
    </source>
</evidence>
<dbReference type="AlphaFoldDB" id="A0AAW1X6K8"/>
<dbReference type="EMBL" id="JBEDUW010000004">
    <property type="protein sequence ID" value="KAK9932134.1"/>
    <property type="molecule type" value="Genomic_DNA"/>
</dbReference>
<protein>
    <submittedName>
        <fullName evidence="1">Uncharacterized protein</fullName>
    </submittedName>
</protein>
<proteinExistence type="predicted"/>
<keyword evidence="2" id="KW-1185">Reference proteome</keyword>
<name>A0AAW1X6K8_RUBAR</name>
<evidence type="ECO:0000313" key="1">
    <source>
        <dbReference type="EMBL" id="KAK9932134.1"/>
    </source>
</evidence>